<accession>A0A0U2VK40</accession>
<dbReference type="OrthoDB" id="9782828at2"/>
<name>A0A0U2VK40_9GAMM</name>
<dbReference type="InterPro" id="IPR013785">
    <property type="entry name" value="Aldolase_TIM"/>
</dbReference>
<gene>
    <name evidence="1" type="primary">dapA</name>
    <name evidence="1" type="ORF">PTRA_b0293</name>
</gene>
<sequence length="74" mass="8149">MKVNWQGVYPAVTTQFNADNAINFAATAKMIDELNNQDVHGIIEQGTADDNATIISLYTKSMASRIALTKFKLD</sequence>
<proteinExistence type="predicted"/>
<dbReference type="AlphaFoldDB" id="A0A0U2VK40"/>
<organism evidence="1">
    <name type="scientific">Pseudoalteromonas translucida KMM 520</name>
    <dbReference type="NCBI Taxonomy" id="1315283"/>
    <lineage>
        <taxon>Bacteria</taxon>
        <taxon>Pseudomonadati</taxon>
        <taxon>Pseudomonadota</taxon>
        <taxon>Gammaproteobacteria</taxon>
        <taxon>Alteromonadales</taxon>
        <taxon>Pseudoalteromonadaceae</taxon>
        <taxon>Pseudoalteromonas</taxon>
    </lineage>
</organism>
<dbReference type="PATRIC" id="fig|1315283.4.peg.3391"/>
<evidence type="ECO:0000313" key="2">
    <source>
        <dbReference type="Proteomes" id="UP000065261"/>
    </source>
</evidence>
<evidence type="ECO:0000313" key="1">
    <source>
        <dbReference type="EMBL" id="ALS34800.1"/>
    </source>
</evidence>
<dbReference type="Gene3D" id="3.20.20.70">
    <property type="entry name" value="Aldolase class I"/>
    <property type="match status" value="1"/>
</dbReference>
<protein>
    <submittedName>
        <fullName evidence="1">4-hydroxy-tetrahydrodipicolinate synthase</fullName>
    </submittedName>
</protein>
<dbReference type="EMBL" id="CP011035">
    <property type="protein sequence ID" value="ALS34800.1"/>
    <property type="molecule type" value="Genomic_DNA"/>
</dbReference>
<dbReference type="SUPFAM" id="SSF51569">
    <property type="entry name" value="Aldolase"/>
    <property type="match status" value="1"/>
</dbReference>
<dbReference type="KEGG" id="ptn:PTRA_b0293"/>
<reference evidence="1 2" key="1">
    <citation type="submission" date="2015-03" db="EMBL/GenBank/DDBJ databases">
        <authorList>
            <person name="Murphy D."/>
        </authorList>
    </citation>
    <scope>NUCLEOTIDE SEQUENCE [LARGE SCALE GENOMIC DNA]</scope>
    <source>
        <strain evidence="1 2">KMM 520</strain>
    </source>
</reference>
<dbReference type="Proteomes" id="UP000065261">
    <property type="component" value="Chromosome II"/>
</dbReference>
<dbReference type="RefSeq" id="WP_058374827.1">
    <property type="nucleotide sequence ID" value="NZ_CP011035.1"/>
</dbReference>